<dbReference type="Proteomes" id="UP000290602">
    <property type="component" value="Unassembled WGS sequence"/>
</dbReference>
<comment type="caution">
    <text evidence="2">The sequence shown here is derived from an EMBL/GenBank/DDBJ whole genome shotgun (WGS) entry which is preliminary data.</text>
</comment>
<reference evidence="2 3" key="1">
    <citation type="submission" date="2018-08" db="EMBL/GenBank/DDBJ databases">
        <title>Lactobacillus suantsai sp. nov., isolated from traditional fermented suan-tsai in Taiwan.</title>
        <authorList>
            <person name="Huang C.-H."/>
        </authorList>
    </citation>
    <scope>NUCLEOTIDE SEQUENCE [LARGE SCALE GENOMIC DNA]</scope>
    <source>
        <strain evidence="2 3">BCRC 12945</strain>
    </source>
</reference>
<dbReference type="InterPro" id="IPR000361">
    <property type="entry name" value="ATAP_core_dom"/>
</dbReference>
<name>A0A4Q0VIK0_9LACO</name>
<dbReference type="OrthoDB" id="2187371at2"/>
<organism evidence="2 3">
    <name type="scientific">Levilactobacillus suantsaii</name>
    <dbReference type="NCBI Taxonomy" id="2292255"/>
    <lineage>
        <taxon>Bacteria</taxon>
        <taxon>Bacillati</taxon>
        <taxon>Bacillota</taxon>
        <taxon>Bacilli</taxon>
        <taxon>Lactobacillales</taxon>
        <taxon>Lactobacillaceae</taxon>
        <taxon>Levilactobacillus</taxon>
    </lineage>
</organism>
<gene>
    <name evidence="2" type="ORF">DXH47_10625</name>
</gene>
<dbReference type="Pfam" id="PF01521">
    <property type="entry name" value="Fe-S_biosyn"/>
    <property type="match status" value="1"/>
</dbReference>
<proteinExistence type="predicted"/>
<dbReference type="AlphaFoldDB" id="A0A4Q0VIK0"/>
<dbReference type="EMBL" id="QXIL01000030">
    <property type="protein sequence ID" value="RXI76531.1"/>
    <property type="molecule type" value="Genomic_DNA"/>
</dbReference>
<protein>
    <submittedName>
        <fullName evidence="2">Iron-sulfur cluster biosynthesis family protein</fullName>
    </submittedName>
</protein>
<feature type="domain" description="Core" evidence="1">
    <location>
        <begin position="2"/>
        <end position="109"/>
    </location>
</feature>
<evidence type="ECO:0000313" key="3">
    <source>
        <dbReference type="Proteomes" id="UP000290602"/>
    </source>
</evidence>
<evidence type="ECO:0000259" key="1">
    <source>
        <dbReference type="Pfam" id="PF01521"/>
    </source>
</evidence>
<sequence>MMDITIKDEAKDYLADKIIDGGYIFLVADDGSNKFSDVGGTCTIGNAFKLVFSKSEDADYTVALTNNVGYKLYTSKNELPYLGNGLTLTFANRQLVLKDDSGTLDSAVAKGKAKN</sequence>
<dbReference type="Gene3D" id="2.60.300.12">
    <property type="entry name" value="HesB-like domain"/>
    <property type="match status" value="1"/>
</dbReference>
<accession>A0A4Q0VIK0</accession>
<evidence type="ECO:0000313" key="2">
    <source>
        <dbReference type="EMBL" id="RXI76531.1"/>
    </source>
</evidence>
<dbReference type="SUPFAM" id="SSF89360">
    <property type="entry name" value="HesB-like domain"/>
    <property type="match status" value="1"/>
</dbReference>
<dbReference type="InterPro" id="IPR035903">
    <property type="entry name" value="HesB-like_dom_sf"/>
</dbReference>
<keyword evidence="3" id="KW-1185">Reference proteome</keyword>